<dbReference type="OrthoDB" id="9809908at2"/>
<keyword evidence="3" id="KW-0418">Kinase</keyword>
<evidence type="ECO:0000259" key="2">
    <source>
        <dbReference type="Pfam" id="PF06580"/>
    </source>
</evidence>
<keyword evidence="1" id="KW-0812">Transmembrane</keyword>
<sequence length="351" mass="40720">MQENDLTKQERRVMLGSILAFLSGWYMSDEGGRSGTLPEQLRDLGLMLVIAFLQWLVARYVWRYWLKKYPHYTQLVRRVVYSILVSGVLSMIMSTVVYGIPMWLFEHRLFGMAQFRNNFGPCFFFSALIIGAHEVIFNFFELRRIDREKEELKKAHLQSQLDSLKTQVNPHFLFNSINTVLSLIPTSPAKAEAFLIELSSVYRYLLQANENQLATLQQELQFAHSYFHLLKTRFGNAIQLEEAVDEKWLHYQLPSLTLQLLLENAVKHNVVSSTKPLTIRLSTENGGMNGEVFLTVQNNLQKKTQSIVSHKMGLTNILAKFRLLNQDNEVMITDRDEQFTVMLPLLKKQLV</sequence>
<protein>
    <submittedName>
        <fullName evidence="3">Histidine kinase</fullName>
    </submittedName>
</protein>
<dbReference type="PANTHER" id="PTHR34220:SF7">
    <property type="entry name" value="SENSOR HISTIDINE KINASE YPDA"/>
    <property type="match status" value="1"/>
</dbReference>
<keyword evidence="4" id="KW-1185">Reference proteome</keyword>
<keyword evidence="1" id="KW-1133">Transmembrane helix</keyword>
<organism evidence="3 4">
    <name type="scientific">Flavisolibacter ginsengisoli DSM 18119</name>
    <dbReference type="NCBI Taxonomy" id="1121884"/>
    <lineage>
        <taxon>Bacteria</taxon>
        <taxon>Pseudomonadati</taxon>
        <taxon>Bacteroidota</taxon>
        <taxon>Chitinophagia</taxon>
        <taxon>Chitinophagales</taxon>
        <taxon>Chitinophagaceae</taxon>
        <taxon>Flavisolibacter</taxon>
    </lineage>
</organism>
<dbReference type="STRING" id="1121884.SAMN02745131_03937"/>
<dbReference type="PANTHER" id="PTHR34220">
    <property type="entry name" value="SENSOR HISTIDINE KINASE YPDA"/>
    <property type="match status" value="1"/>
</dbReference>
<feature type="domain" description="Signal transduction histidine kinase internal region" evidence="2">
    <location>
        <begin position="160"/>
        <end position="237"/>
    </location>
</feature>
<evidence type="ECO:0000313" key="3">
    <source>
        <dbReference type="EMBL" id="SHF94548.1"/>
    </source>
</evidence>
<proteinExistence type="predicted"/>
<dbReference type="AlphaFoldDB" id="A0A1M5FST1"/>
<name>A0A1M5FST1_9BACT</name>
<keyword evidence="1" id="KW-0472">Membrane</keyword>
<feature type="transmembrane region" description="Helical" evidence="1">
    <location>
        <begin position="40"/>
        <end position="58"/>
    </location>
</feature>
<dbReference type="RefSeq" id="WP_072837051.1">
    <property type="nucleotide sequence ID" value="NZ_FQUU01000024.1"/>
</dbReference>
<dbReference type="Proteomes" id="UP000184048">
    <property type="component" value="Unassembled WGS sequence"/>
</dbReference>
<dbReference type="GO" id="GO:0016020">
    <property type="term" value="C:membrane"/>
    <property type="evidence" value="ECO:0007669"/>
    <property type="project" value="InterPro"/>
</dbReference>
<gene>
    <name evidence="3" type="ORF">SAMN02745131_03937</name>
</gene>
<dbReference type="Pfam" id="PF06580">
    <property type="entry name" value="His_kinase"/>
    <property type="match status" value="1"/>
</dbReference>
<evidence type="ECO:0000313" key="4">
    <source>
        <dbReference type="Proteomes" id="UP000184048"/>
    </source>
</evidence>
<feature type="transmembrane region" description="Helical" evidence="1">
    <location>
        <begin position="79"/>
        <end position="103"/>
    </location>
</feature>
<reference evidence="3 4" key="1">
    <citation type="submission" date="2016-11" db="EMBL/GenBank/DDBJ databases">
        <authorList>
            <person name="Jaros S."/>
            <person name="Januszkiewicz K."/>
            <person name="Wedrychowicz H."/>
        </authorList>
    </citation>
    <scope>NUCLEOTIDE SEQUENCE [LARGE SCALE GENOMIC DNA]</scope>
    <source>
        <strain evidence="3 4">DSM 18119</strain>
    </source>
</reference>
<dbReference type="GO" id="GO:0000155">
    <property type="term" value="F:phosphorelay sensor kinase activity"/>
    <property type="evidence" value="ECO:0007669"/>
    <property type="project" value="InterPro"/>
</dbReference>
<accession>A0A1M5FST1</accession>
<keyword evidence="3" id="KW-0808">Transferase</keyword>
<feature type="transmembrane region" description="Helical" evidence="1">
    <location>
        <begin position="12"/>
        <end position="28"/>
    </location>
</feature>
<dbReference type="EMBL" id="FQUU01000024">
    <property type="protein sequence ID" value="SHF94548.1"/>
    <property type="molecule type" value="Genomic_DNA"/>
</dbReference>
<dbReference type="InterPro" id="IPR050640">
    <property type="entry name" value="Bact_2-comp_sensor_kinase"/>
</dbReference>
<dbReference type="InterPro" id="IPR010559">
    <property type="entry name" value="Sig_transdc_His_kin_internal"/>
</dbReference>
<feature type="transmembrane region" description="Helical" evidence="1">
    <location>
        <begin position="123"/>
        <end position="140"/>
    </location>
</feature>
<evidence type="ECO:0000256" key="1">
    <source>
        <dbReference type="SAM" id="Phobius"/>
    </source>
</evidence>